<dbReference type="Pfam" id="PF00004">
    <property type="entry name" value="AAA"/>
    <property type="match status" value="1"/>
</dbReference>
<organism evidence="2 3">
    <name type="scientific">Phanerochaete sordida</name>
    <dbReference type="NCBI Taxonomy" id="48140"/>
    <lineage>
        <taxon>Eukaryota</taxon>
        <taxon>Fungi</taxon>
        <taxon>Dikarya</taxon>
        <taxon>Basidiomycota</taxon>
        <taxon>Agaricomycotina</taxon>
        <taxon>Agaricomycetes</taxon>
        <taxon>Polyporales</taxon>
        <taxon>Phanerochaetaceae</taxon>
        <taxon>Phanerochaete</taxon>
    </lineage>
</organism>
<dbReference type="Gene3D" id="3.40.50.300">
    <property type="entry name" value="P-loop containing nucleotide triphosphate hydrolases"/>
    <property type="match status" value="1"/>
</dbReference>
<dbReference type="SUPFAM" id="SSF52540">
    <property type="entry name" value="P-loop containing nucleoside triphosphate hydrolases"/>
    <property type="match status" value="1"/>
</dbReference>
<protein>
    <submittedName>
        <fullName evidence="2">P-loop containing nucleoside triphosphate hydrolase protein</fullName>
    </submittedName>
</protein>
<evidence type="ECO:0000313" key="3">
    <source>
        <dbReference type="Proteomes" id="UP000703269"/>
    </source>
</evidence>
<dbReference type="Proteomes" id="UP000703269">
    <property type="component" value="Unassembled WGS sequence"/>
</dbReference>
<dbReference type="GO" id="GO:0016887">
    <property type="term" value="F:ATP hydrolysis activity"/>
    <property type="evidence" value="ECO:0007669"/>
    <property type="project" value="InterPro"/>
</dbReference>
<dbReference type="InterPro" id="IPR054289">
    <property type="entry name" value="DUF7025"/>
</dbReference>
<sequence length="644" mass="72599">MSTIPSPSILTQTETTSAVLVEHGISDAHSKPKDASKPEARVRIARYDQVYNPVTRRTELRKTSKPFVSKKLSKKKPILLVKRIINPNGTPGRTEIDILSEPLRKVLLDIHEDVQGLDLTSRTPSVDTQFFFHSRKALQVRLDEENAKEAPDAEVLEGIETALQFISEDLGSTIADFEVLISQSEITYDLLWALFPPNTYIRSFHRGTEQEFVVYGREFSYQCSMAGNFVDIRCDIVSNDGKSYGVSEEHITINEFPGTRSIFDLAGYPLDYHPEKEKLEEHAIRRGKVYAEITRHFYEISGPAVVDKTSTFSSSPLKVSGTERVMVDPAVFRLFRKNSGLVRHVSHTLKKDEIVDEHYLITTPVLLGFCFATKTWGGYALDRVQEITWAEDCFRQLVLGDKHKQLIRALIRQHSAKTVVFDDIVAGKGQGLVGLLCGNPGCGKTLTAEAVAEITHRPLYIVSAGELGIEPSHVDDKLNEILELAHLWDAVLLLDEADVFLQARDKMDVSRNALVSIFLRQVEYYRGILIFTTNLIESIDPAFESRIHFCVRYPDLDVGARKAIWKTFFSRSQVNPKDVTDEDIDRLSQFPLNGRQIKNAVSTAKSIAMDQESRLLVEHVNTVLEVMNDWHVAKAARQGLSESK</sequence>
<name>A0A9P3FZ97_9APHY</name>
<dbReference type="AlphaFoldDB" id="A0A9P3FZ97"/>
<keyword evidence="3" id="KW-1185">Reference proteome</keyword>
<reference evidence="2 3" key="1">
    <citation type="submission" date="2021-08" db="EMBL/GenBank/DDBJ databases">
        <title>Draft Genome Sequence of Phanerochaete sordida strain YK-624.</title>
        <authorList>
            <person name="Mori T."/>
            <person name="Dohra H."/>
            <person name="Suzuki T."/>
            <person name="Kawagishi H."/>
            <person name="Hirai H."/>
        </authorList>
    </citation>
    <scope>NUCLEOTIDE SEQUENCE [LARGE SCALE GENOMIC DNA]</scope>
    <source>
        <strain evidence="2 3">YK-624</strain>
    </source>
</reference>
<comment type="caution">
    <text evidence="2">The sequence shown here is derived from an EMBL/GenBank/DDBJ whole genome shotgun (WGS) entry which is preliminary data.</text>
</comment>
<dbReference type="PANTHER" id="PTHR46411">
    <property type="entry name" value="FAMILY ATPASE, PUTATIVE-RELATED"/>
    <property type="match status" value="1"/>
</dbReference>
<gene>
    <name evidence="2" type="ORF">PsYK624_009610</name>
</gene>
<keyword evidence="2" id="KW-0378">Hydrolase</keyword>
<proteinExistence type="predicted"/>
<dbReference type="SMART" id="SM00382">
    <property type="entry name" value="AAA"/>
    <property type="match status" value="1"/>
</dbReference>
<dbReference type="InterPro" id="IPR027417">
    <property type="entry name" value="P-loop_NTPase"/>
</dbReference>
<dbReference type="InterPro" id="IPR003959">
    <property type="entry name" value="ATPase_AAA_core"/>
</dbReference>
<dbReference type="GO" id="GO:0005524">
    <property type="term" value="F:ATP binding"/>
    <property type="evidence" value="ECO:0007669"/>
    <property type="project" value="InterPro"/>
</dbReference>
<evidence type="ECO:0000313" key="2">
    <source>
        <dbReference type="EMBL" id="GJE84885.1"/>
    </source>
</evidence>
<dbReference type="InterPro" id="IPR003593">
    <property type="entry name" value="AAA+_ATPase"/>
</dbReference>
<feature type="domain" description="AAA+ ATPase" evidence="1">
    <location>
        <begin position="430"/>
        <end position="557"/>
    </location>
</feature>
<dbReference type="Pfam" id="PF22942">
    <property type="entry name" value="DUF7025"/>
    <property type="match status" value="1"/>
</dbReference>
<evidence type="ECO:0000259" key="1">
    <source>
        <dbReference type="SMART" id="SM00382"/>
    </source>
</evidence>
<dbReference type="PANTHER" id="PTHR46411:SF3">
    <property type="entry name" value="AAA+ ATPASE DOMAIN-CONTAINING PROTEIN"/>
    <property type="match status" value="1"/>
</dbReference>
<accession>A0A9P3FZ97</accession>
<dbReference type="OrthoDB" id="10042665at2759"/>
<dbReference type="EMBL" id="BPQB01000001">
    <property type="protein sequence ID" value="GJE84885.1"/>
    <property type="molecule type" value="Genomic_DNA"/>
</dbReference>
<dbReference type="CDD" id="cd19481">
    <property type="entry name" value="RecA-like_protease"/>
    <property type="match status" value="1"/>
</dbReference>